<dbReference type="SUPFAM" id="SSF54631">
    <property type="entry name" value="CBS-domain pair"/>
    <property type="match status" value="1"/>
</dbReference>
<dbReference type="EMBL" id="LNYB01000031">
    <property type="protein sequence ID" value="KTD01450.1"/>
    <property type="molecule type" value="Genomic_DNA"/>
</dbReference>
<dbReference type="STRING" id="453.Lfee_1054"/>
<name>A0A0W0U173_9GAMM</name>
<sequence>MADLIFSALPQPRRPIVYVHPYVTVTQCVEMMTNDNIGALVVLDDDTNSNLLGMVTERDIIRSCLFQGLDPKKATAADVLYSDVSVLNLFDPIELAMETITKTKRRHVLVSEQGNLVAILSIGDLLFHLLEDKTRVIEHLENYIHTSY</sequence>
<dbReference type="EMBL" id="UASS01000018">
    <property type="protein sequence ID" value="SPX61259.1"/>
    <property type="molecule type" value="Genomic_DNA"/>
</dbReference>
<dbReference type="Gene3D" id="3.10.580.10">
    <property type="entry name" value="CBS-domain"/>
    <property type="match status" value="1"/>
</dbReference>
<reference evidence="8 9" key="2">
    <citation type="submission" date="2018-06" db="EMBL/GenBank/DDBJ databases">
        <authorList>
            <consortium name="Pathogen Informatics"/>
            <person name="Doyle S."/>
        </authorList>
    </citation>
    <scope>NUCLEOTIDE SEQUENCE [LARGE SCALE GENOMIC DNA]</scope>
    <source>
        <strain evidence="6 9">NCTC11978</strain>
        <strain evidence="5 8">NCTC12022</strain>
    </source>
</reference>
<keyword evidence="1 2" id="KW-0129">CBS domain</keyword>
<dbReference type="Proteomes" id="UP000054698">
    <property type="component" value="Unassembled WGS sequence"/>
</dbReference>
<dbReference type="PROSITE" id="PS51371">
    <property type="entry name" value="CBS"/>
    <property type="match status" value="1"/>
</dbReference>
<accession>A0A0W0U173</accession>
<evidence type="ECO:0000313" key="7">
    <source>
        <dbReference type="Proteomes" id="UP000054698"/>
    </source>
</evidence>
<dbReference type="OrthoDB" id="9807125at2"/>
<dbReference type="InterPro" id="IPR046342">
    <property type="entry name" value="CBS_dom_sf"/>
</dbReference>
<feature type="domain" description="CBS" evidence="3">
    <location>
        <begin position="12"/>
        <end position="71"/>
    </location>
</feature>
<evidence type="ECO:0000256" key="2">
    <source>
        <dbReference type="PROSITE-ProRule" id="PRU00703"/>
    </source>
</evidence>
<dbReference type="PANTHER" id="PTHR43080:SF2">
    <property type="entry name" value="CBS DOMAIN-CONTAINING PROTEIN"/>
    <property type="match status" value="1"/>
</dbReference>
<dbReference type="PANTHER" id="PTHR43080">
    <property type="entry name" value="CBS DOMAIN-CONTAINING PROTEIN CBSX3, MITOCHONDRIAL"/>
    <property type="match status" value="1"/>
</dbReference>
<evidence type="ECO:0000313" key="4">
    <source>
        <dbReference type="EMBL" id="KTD01450.1"/>
    </source>
</evidence>
<evidence type="ECO:0000313" key="6">
    <source>
        <dbReference type="EMBL" id="STX38968.1"/>
    </source>
</evidence>
<dbReference type="EMBL" id="UGNY01000001">
    <property type="protein sequence ID" value="STX38968.1"/>
    <property type="molecule type" value="Genomic_DNA"/>
</dbReference>
<protein>
    <submittedName>
        <fullName evidence="4">CBS domain protein</fullName>
    </submittedName>
</protein>
<dbReference type="Proteomes" id="UP000251942">
    <property type="component" value="Unassembled WGS sequence"/>
</dbReference>
<dbReference type="PATRIC" id="fig|453.4.peg.1134"/>
<evidence type="ECO:0000256" key="1">
    <source>
        <dbReference type="ARBA" id="ARBA00023122"/>
    </source>
</evidence>
<dbReference type="InterPro" id="IPR051257">
    <property type="entry name" value="Diverse_CBS-Domain"/>
</dbReference>
<dbReference type="Proteomes" id="UP000254033">
    <property type="component" value="Unassembled WGS sequence"/>
</dbReference>
<evidence type="ECO:0000259" key="3">
    <source>
        <dbReference type="PROSITE" id="PS51371"/>
    </source>
</evidence>
<reference evidence="4 7" key="1">
    <citation type="submission" date="2015-11" db="EMBL/GenBank/DDBJ databases">
        <title>Genomic analysis of 38 Legionella species identifies large and diverse effector repertoires.</title>
        <authorList>
            <person name="Burstein D."/>
            <person name="Amaro F."/>
            <person name="Zusman T."/>
            <person name="Lifshitz Z."/>
            <person name="Cohen O."/>
            <person name="Gilbert J.A."/>
            <person name="Pupko T."/>
            <person name="Shuman H.A."/>
            <person name="Segal G."/>
        </authorList>
    </citation>
    <scope>NUCLEOTIDE SEQUENCE [LARGE SCALE GENOMIC DNA]</scope>
    <source>
        <strain evidence="4 7">WO-44C</strain>
    </source>
</reference>
<gene>
    <name evidence="4" type="ORF">Lfee_1054</name>
    <name evidence="6" type="ORF">NCTC11978_02158</name>
    <name evidence="5" type="ORF">NCTC12022_01999</name>
</gene>
<dbReference type="SMART" id="SM00116">
    <property type="entry name" value="CBS"/>
    <property type="match status" value="2"/>
</dbReference>
<dbReference type="AlphaFoldDB" id="A0A0W0U173"/>
<dbReference type="InterPro" id="IPR000644">
    <property type="entry name" value="CBS_dom"/>
</dbReference>
<dbReference type="Pfam" id="PF00571">
    <property type="entry name" value="CBS"/>
    <property type="match status" value="2"/>
</dbReference>
<organism evidence="4 7">
    <name type="scientific">Legionella feeleii</name>
    <dbReference type="NCBI Taxonomy" id="453"/>
    <lineage>
        <taxon>Bacteria</taxon>
        <taxon>Pseudomonadati</taxon>
        <taxon>Pseudomonadota</taxon>
        <taxon>Gammaproteobacteria</taxon>
        <taxon>Legionellales</taxon>
        <taxon>Legionellaceae</taxon>
        <taxon>Legionella</taxon>
    </lineage>
</organism>
<evidence type="ECO:0000313" key="9">
    <source>
        <dbReference type="Proteomes" id="UP000254033"/>
    </source>
</evidence>
<evidence type="ECO:0000313" key="8">
    <source>
        <dbReference type="Proteomes" id="UP000251942"/>
    </source>
</evidence>
<evidence type="ECO:0000313" key="5">
    <source>
        <dbReference type="EMBL" id="SPX61259.1"/>
    </source>
</evidence>
<keyword evidence="7" id="KW-1185">Reference proteome</keyword>
<dbReference type="RefSeq" id="WP_058444614.1">
    <property type="nucleotide sequence ID" value="NZ_CAAAHT010000008.1"/>
</dbReference>
<proteinExistence type="predicted"/>